<dbReference type="PANTHER" id="PTHR47053">
    <property type="entry name" value="MUREIN DD-ENDOPEPTIDASE MEPH-RELATED"/>
    <property type="match status" value="1"/>
</dbReference>
<evidence type="ECO:0000256" key="5">
    <source>
        <dbReference type="ARBA" id="ARBA00022807"/>
    </source>
</evidence>
<dbReference type="InterPro" id="IPR057309">
    <property type="entry name" value="PcsB_CC"/>
</dbReference>
<dbReference type="Pfam" id="PF24568">
    <property type="entry name" value="CC_PcsB"/>
    <property type="match status" value="1"/>
</dbReference>
<name>A0ABN6MGH2_9ACTN</name>
<evidence type="ECO:0000256" key="1">
    <source>
        <dbReference type="ARBA" id="ARBA00007074"/>
    </source>
</evidence>
<evidence type="ECO:0000313" key="11">
    <source>
        <dbReference type="Proteomes" id="UP001320544"/>
    </source>
</evidence>
<keyword evidence="3 8" id="KW-0732">Signal</keyword>
<dbReference type="PROSITE" id="PS51935">
    <property type="entry name" value="NLPC_P60"/>
    <property type="match status" value="1"/>
</dbReference>
<keyword evidence="6" id="KW-0175">Coiled coil</keyword>
<dbReference type="SUPFAM" id="SSF54001">
    <property type="entry name" value="Cysteine proteinases"/>
    <property type="match status" value="1"/>
</dbReference>
<dbReference type="Proteomes" id="UP001320544">
    <property type="component" value="Chromosome"/>
</dbReference>
<feature type="signal peptide" evidence="8">
    <location>
        <begin position="1"/>
        <end position="34"/>
    </location>
</feature>
<keyword evidence="11" id="KW-1185">Reference proteome</keyword>
<keyword evidence="4" id="KW-0378">Hydrolase</keyword>
<feature type="coiled-coil region" evidence="6">
    <location>
        <begin position="66"/>
        <end position="100"/>
    </location>
</feature>
<protein>
    <recommendedName>
        <fullName evidence="9">NlpC/P60 domain-containing protein</fullName>
    </recommendedName>
</protein>
<organism evidence="10 11">
    <name type="scientific">Raoultibacter timonensis</name>
    <dbReference type="NCBI Taxonomy" id="1907662"/>
    <lineage>
        <taxon>Bacteria</taxon>
        <taxon>Bacillati</taxon>
        <taxon>Actinomycetota</taxon>
        <taxon>Coriobacteriia</taxon>
        <taxon>Eggerthellales</taxon>
        <taxon>Eggerthellaceae</taxon>
        <taxon>Raoultibacter</taxon>
    </lineage>
</organism>
<dbReference type="InterPro" id="IPR000064">
    <property type="entry name" value="NLP_P60_dom"/>
</dbReference>
<proteinExistence type="inferred from homology"/>
<comment type="similarity">
    <text evidence="1">Belongs to the peptidase C40 family.</text>
</comment>
<dbReference type="Pfam" id="PF00877">
    <property type="entry name" value="NLPC_P60"/>
    <property type="match status" value="1"/>
</dbReference>
<accession>A0ABN6MGH2</accession>
<evidence type="ECO:0000256" key="3">
    <source>
        <dbReference type="ARBA" id="ARBA00022729"/>
    </source>
</evidence>
<dbReference type="EMBL" id="AP025564">
    <property type="protein sequence ID" value="BDE95623.1"/>
    <property type="molecule type" value="Genomic_DNA"/>
</dbReference>
<evidence type="ECO:0000313" key="10">
    <source>
        <dbReference type="EMBL" id="BDE95623.1"/>
    </source>
</evidence>
<dbReference type="Gene3D" id="6.10.250.3150">
    <property type="match status" value="1"/>
</dbReference>
<dbReference type="InterPro" id="IPR038765">
    <property type="entry name" value="Papain-like_cys_pep_sf"/>
</dbReference>
<evidence type="ECO:0000256" key="7">
    <source>
        <dbReference type="SAM" id="MobiDB-lite"/>
    </source>
</evidence>
<feature type="chain" id="PRO_5047004408" description="NlpC/P60 domain-containing protein" evidence="8">
    <location>
        <begin position="35"/>
        <end position="366"/>
    </location>
</feature>
<evidence type="ECO:0000256" key="2">
    <source>
        <dbReference type="ARBA" id="ARBA00022670"/>
    </source>
</evidence>
<sequence>MREQKAQSRVKGAFLTVLAAALAISLGAPAMAFAEPTAADKQAEAETALASLNAMQDTLNKASDDYFTALDELEAAQASMEDAQARIDEANEQITELQGKLGDRANSMYRSGNLSFIDLLLGSATFEEFTTNWELLNRMNQNDADMVQQTKDLRSQVEDEKAEYARQEAIASEKTDEAKRIKEEAETTVATMQETYDSLSAEAAELLEQERAAQEAADAAAAQAAIEQAAAESNQNNNGGNTGGGTGGSTGGGVEPPYNAVTGNAVVDRAYSYVGNAEYVWGACAPGQFDCSGFVSYCLTGSYSRLGTTYTFLGWPQVSDPQPGDVAVNSGHTGIYIGGGQMIHAAGTGQGVVIGSVQPGMIYVRY</sequence>
<feature type="domain" description="NlpC/P60" evidence="9">
    <location>
        <begin position="260"/>
        <end position="366"/>
    </location>
</feature>
<evidence type="ECO:0000256" key="6">
    <source>
        <dbReference type="SAM" id="Coils"/>
    </source>
</evidence>
<evidence type="ECO:0000256" key="4">
    <source>
        <dbReference type="ARBA" id="ARBA00022801"/>
    </source>
</evidence>
<evidence type="ECO:0000256" key="8">
    <source>
        <dbReference type="SAM" id="SignalP"/>
    </source>
</evidence>
<feature type="compositionally biased region" description="Low complexity" evidence="7">
    <location>
        <begin position="214"/>
        <end position="239"/>
    </location>
</feature>
<dbReference type="InterPro" id="IPR051202">
    <property type="entry name" value="Peptidase_C40"/>
</dbReference>
<evidence type="ECO:0000259" key="9">
    <source>
        <dbReference type="PROSITE" id="PS51935"/>
    </source>
</evidence>
<dbReference type="Gene3D" id="3.90.1720.10">
    <property type="entry name" value="endopeptidase domain like (from Nostoc punctiforme)"/>
    <property type="match status" value="1"/>
</dbReference>
<reference evidence="10 11" key="1">
    <citation type="submission" date="2022-01" db="EMBL/GenBank/DDBJ databases">
        <title>Novel bile acid biosynthetic pathways are enriched in the microbiome of centenarians.</title>
        <authorList>
            <person name="Sato Y."/>
            <person name="Atarashi K."/>
            <person name="Plichta R.D."/>
            <person name="Arai Y."/>
            <person name="Sasajima S."/>
            <person name="Kearney M.S."/>
            <person name="Suda W."/>
            <person name="Takeshita K."/>
            <person name="Sasaki T."/>
            <person name="Okamoto S."/>
            <person name="Skelly N.A."/>
            <person name="Okamura Y."/>
            <person name="Vlamakis H."/>
            <person name="Li Y."/>
            <person name="Tanoue T."/>
            <person name="Takei H."/>
            <person name="Nittono H."/>
            <person name="Narushima S."/>
            <person name="Irie J."/>
            <person name="Itoh H."/>
            <person name="Moriya K."/>
            <person name="Sugiura Y."/>
            <person name="Suematsu M."/>
            <person name="Moritoki N."/>
            <person name="Shibata S."/>
            <person name="Littman R.D."/>
            <person name="Fischbach A.M."/>
            <person name="Uwamino Y."/>
            <person name="Inoue T."/>
            <person name="Honda A."/>
            <person name="Hattori M."/>
            <person name="Murai T."/>
            <person name="Xavier J.R."/>
            <person name="Hirose N."/>
            <person name="Honda K."/>
        </authorList>
    </citation>
    <scope>NUCLEOTIDE SEQUENCE [LARGE SCALE GENOMIC DNA]</scope>
    <source>
        <strain evidence="10 11">CE91-St30</strain>
    </source>
</reference>
<dbReference type="RefSeq" id="WP_244411949.1">
    <property type="nucleotide sequence ID" value="NZ_AP025564.1"/>
</dbReference>
<feature type="compositionally biased region" description="Gly residues" evidence="7">
    <location>
        <begin position="240"/>
        <end position="254"/>
    </location>
</feature>
<dbReference type="PANTHER" id="PTHR47053:SF1">
    <property type="entry name" value="MUREIN DD-ENDOPEPTIDASE MEPH-RELATED"/>
    <property type="match status" value="1"/>
</dbReference>
<keyword evidence="5" id="KW-0788">Thiol protease</keyword>
<gene>
    <name evidence="10" type="ORF">CE91St30_09560</name>
</gene>
<keyword evidence="2" id="KW-0645">Protease</keyword>
<feature type="region of interest" description="Disordered" evidence="7">
    <location>
        <begin position="210"/>
        <end position="255"/>
    </location>
</feature>